<dbReference type="OrthoDB" id="2996849at2759"/>
<proteinExistence type="predicted"/>
<evidence type="ECO:0000313" key="4">
    <source>
        <dbReference type="Proteomes" id="UP000320762"/>
    </source>
</evidence>
<dbReference type="Proteomes" id="UP000320762">
    <property type="component" value="Unassembled WGS sequence"/>
</dbReference>
<evidence type="ECO:0000259" key="2">
    <source>
        <dbReference type="PROSITE" id="PS50181"/>
    </source>
</evidence>
<reference evidence="3 4" key="1">
    <citation type="journal article" date="2019" name="New Phytol.">
        <title>Comparative genomics reveals unique wood-decay strategies and fruiting body development in the Schizophyllaceae.</title>
        <authorList>
            <person name="Almasi E."/>
            <person name="Sahu N."/>
            <person name="Krizsan K."/>
            <person name="Balint B."/>
            <person name="Kovacs G.M."/>
            <person name="Kiss B."/>
            <person name="Cseklye J."/>
            <person name="Drula E."/>
            <person name="Henrissat B."/>
            <person name="Nagy I."/>
            <person name="Chovatia M."/>
            <person name="Adam C."/>
            <person name="LaButti K."/>
            <person name="Lipzen A."/>
            <person name="Riley R."/>
            <person name="Grigoriev I.V."/>
            <person name="Nagy L.G."/>
        </authorList>
    </citation>
    <scope>NUCLEOTIDE SEQUENCE [LARGE SCALE GENOMIC DNA]</scope>
    <source>
        <strain evidence="3 4">NL-1724</strain>
    </source>
</reference>
<feature type="domain" description="F-box" evidence="2">
    <location>
        <begin position="100"/>
        <end position="157"/>
    </location>
</feature>
<dbReference type="AlphaFoldDB" id="A0A550BZE2"/>
<dbReference type="PROSITE" id="PS50181">
    <property type="entry name" value="FBOX"/>
    <property type="match status" value="1"/>
</dbReference>
<organism evidence="3 4">
    <name type="scientific">Schizophyllum amplum</name>
    <dbReference type="NCBI Taxonomy" id="97359"/>
    <lineage>
        <taxon>Eukaryota</taxon>
        <taxon>Fungi</taxon>
        <taxon>Dikarya</taxon>
        <taxon>Basidiomycota</taxon>
        <taxon>Agaricomycotina</taxon>
        <taxon>Agaricomycetes</taxon>
        <taxon>Agaricomycetidae</taxon>
        <taxon>Agaricales</taxon>
        <taxon>Schizophyllaceae</taxon>
        <taxon>Schizophyllum</taxon>
    </lineage>
</organism>
<sequence>MSQHTRTNAQETFPLCSSCDLSVNRSTAYTPSEALLEILRSKHVHTEAHDIQRASELAASAENEAKTLQIEADRLRATLTTIERQVYNVSAYAAQQRALIAPIRRLPTELLAEVLLYIAAEATFDILQPYYPALIVSQVCQRWRDIMQSSGRFWTPEILLVADVTLPVDMVDDGITPRRYLEGVARLRSALQHYLRLARDAPVDVRLVERAQPPTVRSLQMGKALCACIIPQISRWRSCHLPMYLAADLEEYTRGMALPYLESLVIAESSDTPNDSSVDAFEVAPSLRRLTAPGISLTVSWAQLTYIHITDWVSVDLFVHVILKSCSSLRYLRTSIAELPPMWVAPTPGSSAILPALDELVVTVEESNVLGTLFRYITAPALTRLTIEGSSPEDELTAIAFLPEENPEITSFVDFVARSQCRITELRLRYLTLSSPLLLEALAALPHLDYLGIYETGNVFSPDHPELETQQIGGFRPMPSNITSGLFVAMTPDPTNAQDVLLPHLSKMYIESGIYYHVQEDPPLRKTIKTLCDAREGLTLVLQPIFMPWLNIEGPFALKFDEHAHLMDEFGTESMCGLEEETGEVMGIAD</sequence>
<dbReference type="Gene3D" id="3.80.10.10">
    <property type="entry name" value="Ribonuclease Inhibitor"/>
    <property type="match status" value="1"/>
</dbReference>
<dbReference type="SUPFAM" id="SSF81383">
    <property type="entry name" value="F-box domain"/>
    <property type="match status" value="1"/>
</dbReference>
<gene>
    <name evidence="3" type="ORF">BD626DRAFT_464345</name>
</gene>
<dbReference type="EMBL" id="VDMD01000041">
    <property type="protein sequence ID" value="TRM57921.1"/>
    <property type="molecule type" value="Genomic_DNA"/>
</dbReference>
<evidence type="ECO:0000313" key="3">
    <source>
        <dbReference type="EMBL" id="TRM57921.1"/>
    </source>
</evidence>
<keyword evidence="4" id="KW-1185">Reference proteome</keyword>
<dbReference type="InterPro" id="IPR032675">
    <property type="entry name" value="LRR_dom_sf"/>
</dbReference>
<evidence type="ECO:0000256" key="1">
    <source>
        <dbReference type="SAM" id="Coils"/>
    </source>
</evidence>
<dbReference type="InterPro" id="IPR001810">
    <property type="entry name" value="F-box_dom"/>
</dbReference>
<keyword evidence="1" id="KW-0175">Coiled coil</keyword>
<dbReference type="Gene3D" id="1.20.1280.50">
    <property type="match status" value="1"/>
</dbReference>
<comment type="caution">
    <text evidence="3">The sequence shown here is derived from an EMBL/GenBank/DDBJ whole genome shotgun (WGS) entry which is preliminary data.</text>
</comment>
<feature type="coiled-coil region" evidence="1">
    <location>
        <begin position="51"/>
        <end position="85"/>
    </location>
</feature>
<protein>
    <recommendedName>
        <fullName evidence="2">F-box domain-containing protein</fullName>
    </recommendedName>
</protein>
<dbReference type="SUPFAM" id="SSF52047">
    <property type="entry name" value="RNI-like"/>
    <property type="match status" value="1"/>
</dbReference>
<name>A0A550BZE2_9AGAR</name>
<accession>A0A550BZE2</accession>
<dbReference type="InterPro" id="IPR036047">
    <property type="entry name" value="F-box-like_dom_sf"/>
</dbReference>